<evidence type="ECO:0000313" key="6">
    <source>
        <dbReference type="EMBL" id="KAL2853467.1"/>
    </source>
</evidence>
<comment type="cofactor">
    <cofactor evidence="1">
        <name>Zn(2+)</name>
        <dbReference type="ChEBI" id="CHEBI:29105"/>
    </cofactor>
</comment>
<dbReference type="InterPro" id="IPR036291">
    <property type="entry name" value="NAD(P)-bd_dom_sf"/>
</dbReference>
<dbReference type="SUPFAM" id="SSF51735">
    <property type="entry name" value="NAD(P)-binding Rossmann-fold domains"/>
    <property type="match status" value="1"/>
</dbReference>
<dbReference type="EMBL" id="JBFXLU010000019">
    <property type="protein sequence ID" value="KAL2853467.1"/>
    <property type="molecule type" value="Genomic_DNA"/>
</dbReference>
<evidence type="ECO:0000256" key="2">
    <source>
        <dbReference type="ARBA" id="ARBA00008072"/>
    </source>
</evidence>
<organism evidence="6 7">
    <name type="scientific">Aspergillus pseudoustus</name>
    <dbReference type="NCBI Taxonomy" id="1810923"/>
    <lineage>
        <taxon>Eukaryota</taxon>
        <taxon>Fungi</taxon>
        <taxon>Dikarya</taxon>
        <taxon>Ascomycota</taxon>
        <taxon>Pezizomycotina</taxon>
        <taxon>Eurotiomycetes</taxon>
        <taxon>Eurotiomycetidae</taxon>
        <taxon>Eurotiales</taxon>
        <taxon>Aspergillaceae</taxon>
        <taxon>Aspergillus</taxon>
        <taxon>Aspergillus subgen. Nidulantes</taxon>
    </lineage>
</organism>
<evidence type="ECO:0000256" key="5">
    <source>
        <dbReference type="ARBA" id="ARBA00023027"/>
    </source>
</evidence>
<evidence type="ECO:0008006" key="8">
    <source>
        <dbReference type="Google" id="ProtNLM"/>
    </source>
</evidence>
<gene>
    <name evidence="6" type="ORF">BJY01DRAFT_244085</name>
</gene>
<comment type="similarity">
    <text evidence="2">Belongs to the zinc-containing alcohol dehydrogenase family.</text>
</comment>
<evidence type="ECO:0000256" key="4">
    <source>
        <dbReference type="ARBA" id="ARBA00022833"/>
    </source>
</evidence>
<reference evidence="6 7" key="1">
    <citation type="submission" date="2024-07" db="EMBL/GenBank/DDBJ databases">
        <title>Section-level genome sequencing and comparative genomics of Aspergillus sections Usti and Cavernicolus.</title>
        <authorList>
            <consortium name="Lawrence Berkeley National Laboratory"/>
            <person name="Nybo J.L."/>
            <person name="Vesth T.C."/>
            <person name="Theobald S."/>
            <person name="Frisvad J.C."/>
            <person name="Larsen T.O."/>
            <person name="Kjaerboelling I."/>
            <person name="Rothschild-Mancinelli K."/>
            <person name="Lyhne E.K."/>
            <person name="Kogle M.E."/>
            <person name="Barry K."/>
            <person name="Clum A."/>
            <person name="Na H."/>
            <person name="Ledsgaard L."/>
            <person name="Lin J."/>
            <person name="Lipzen A."/>
            <person name="Kuo A."/>
            <person name="Riley R."/>
            <person name="Mondo S."/>
            <person name="Labutti K."/>
            <person name="Haridas S."/>
            <person name="Pangalinan J."/>
            <person name="Salamov A.A."/>
            <person name="Simmons B.A."/>
            <person name="Magnuson J.K."/>
            <person name="Chen J."/>
            <person name="Drula E."/>
            <person name="Henrissat B."/>
            <person name="Wiebenga A."/>
            <person name="Lubbers R.J."/>
            <person name="Gomes A.C."/>
            <person name="Makela M.R."/>
            <person name="Stajich J."/>
            <person name="Grigoriev I.V."/>
            <person name="Mortensen U.H."/>
            <person name="De Vries R.P."/>
            <person name="Baker S.E."/>
            <person name="Andersen M.R."/>
        </authorList>
    </citation>
    <scope>NUCLEOTIDE SEQUENCE [LARGE SCALE GENOMIC DNA]</scope>
    <source>
        <strain evidence="6 7">CBS 123904</strain>
    </source>
</reference>
<dbReference type="Gene3D" id="3.40.50.720">
    <property type="entry name" value="NAD(P)-binding Rossmann-like Domain"/>
    <property type="match status" value="1"/>
</dbReference>
<dbReference type="PANTHER" id="PTHR42813:SF3">
    <property type="entry name" value="GLUTATHIONE-INDEPENDENT FORMALDEHYDE DEHYDROGENASE"/>
    <property type="match status" value="1"/>
</dbReference>
<sequence>MRPPYAELISTITTSPWDHRNSQPNGVIRSVDCVGYEAVNASGQGDLGIVMQNMVNVTAVGGGIGIVGDYESGISNFDIGQVFLNSLTVRGGPVLPLGLATELVALIRSGRASPSFIVSSTIGTEEAPEYYGRFNRREEAKVIIQFD</sequence>
<proteinExistence type="inferred from homology"/>
<name>A0ABR4KQD2_9EURO</name>
<protein>
    <recommendedName>
        <fullName evidence="8">Alcohol dehydrogenase-like C-terminal domain-containing protein</fullName>
    </recommendedName>
</protein>
<evidence type="ECO:0000313" key="7">
    <source>
        <dbReference type="Proteomes" id="UP001610446"/>
    </source>
</evidence>
<dbReference type="Proteomes" id="UP001610446">
    <property type="component" value="Unassembled WGS sequence"/>
</dbReference>
<comment type="caution">
    <text evidence="6">The sequence shown here is derived from an EMBL/GenBank/DDBJ whole genome shotgun (WGS) entry which is preliminary data.</text>
</comment>
<evidence type="ECO:0000256" key="3">
    <source>
        <dbReference type="ARBA" id="ARBA00022723"/>
    </source>
</evidence>
<dbReference type="PANTHER" id="PTHR42813">
    <property type="entry name" value="ZINC-TYPE ALCOHOL DEHYDROGENASE-LIKE"/>
    <property type="match status" value="1"/>
</dbReference>
<dbReference type="Gene3D" id="3.90.180.10">
    <property type="entry name" value="Medium-chain alcohol dehydrogenases, catalytic domain"/>
    <property type="match status" value="1"/>
</dbReference>
<keyword evidence="3" id="KW-0479">Metal-binding</keyword>
<accession>A0ABR4KQD2</accession>
<keyword evidence="4" id="KW-0862">Zinc</keyword>
<evidence type="ECO:0000256" key="1">
    <source>
        <dbReference type="ARBA" id="ARBA00001947"/>
    </source>
</evidence>
<keyword evidence="7" id="KW-1185">Reference proteome</keyword>
<keyword evidence="5" id="KW-0520">NAD</keyword>